<dbReference type="EMBL" id="OZ075132">
    <property type="protein sequence ID" value="CAL4982914.1"/>
    <property type="molecule type" value="Genomic_DNA"/>
</dbReference>
<sequence>MNRLTRSLAAEWACDNIRVNSELHRPRPDHDRHAQRRTSRNGGHGKYVQAIPLRRIGEPAEVASMVSFLCLPVASYITGQVICVDGGRTISA</sequence>
<dbReference type="InterPro" id="IPR036291">
    <property type="entry name" value="NAD(P)-bd_dom_sf"/>
</dbReference>
<organism evidence="4 5">
    <name type="scientific">Urochloa decumbens</name>
    <dbReference type="NCBI Taxonomy" id="240449"/>
    <lineage>
        <taxon>Eukaryota</taxon>
        <taxon>Viridiplantae</taxon>
        <taxon>Streptophyta</taxon>
        <taxon>Embryophyta</taxon>
        <taxon>Tracheophyta</taxon>
        <taxon>Spermatophyta</taxon>
        <taxon>Magnoliopsida</taxon>
        <taxon>Liliopsida</taxon>
        <taxon>Poales</taxon>
        <taxon>Poaceae</taxon>
        <taxon>PACMAD clade</taxon>
        <taxon>Panicoideae</taxon>
        <taxon>Panicodae</taxon>
        <taxon>Paniceae</taxon>
        <taxon>Melinidinae</taxon>
        <taxon>Urochloa</taxon>
    </lineage>
</organism>
<protein>
    <recommendedName>
        <fullName evidence="6">Tropinone reductase</fullName>
    </recommendedName>
</protein>
<evidence type="ECO:0000256" key="2">
    <source>
        <dbReference type="ARBA" id="ARBA00023002"/>
    </source>
</evidence>
<keyword evidence="5" id="KW-1185">Reference proteome</keyword>
<reference evidence="5" key="1">
    <citation type="submission" date="2024-06" db="EMBL/GenBank/DDBJ databases">
        <authorList>
            <person name="Ryan C."/>
        </authorList>
    </citation>
    <scope>NUCLEOTIDE SEQUENCE [LARGE SCALE GENOMIC DNA]</scope>
</reference>
<keyword evidence="2" id="KW-0560">Oxidoreductase</keyword>
<dbReference type="Proteomes" id="UP001497457">
    <property type="component" value="Chromosome 22rd"/>
</dbReference>
<evidence type="ECO:0000313" key="4">
    <source>
        <dbReference type="EMBL" id="CAL4982914.1"/>
    </source>
</evidence>
<dbReference type="InterPro" id="IPR045000">
    <property type="entry name" value="TR"/>
</dbReference>
<dbReference type="GO" id="GO:0016491">
    <property type="term" value="F:oxidoreductase activity"/>
    <property type="evidence" value="ECO:0007669"/>
    <property type="project" value="UniProtKB-KW"/>
</dbReference>
<evidence type="ECO:0000256" key="1">
    <source>
        <dbReference type="ARBA" id="ARBA00022857"/>
    </source>
</evidence>
<dbReference type="AlphaFoldDB" id="A0ABC9AMC9"/>
<dbReference type="Pfam" id="PF13561">
    <property type="entry name" value="adh_short_C2"/>
    <property type="match status" value="1"/>
</dbReference>
<feature type="compositionally biased region" description="Basic and acidic residues" evidence="3">
    <location>
        <begin position="21"/>
        <end position="32"/>
    </location>
</feature>
<dbReference type="SUPFAM" id="SSF51735">
    <property type="entry name" value="NAD(P)-binding Rossmann-fold domains"/>
    <property type="match status" value="1"/>
</dbReference>
<evidence type="ECO:0000256" key="3">
    <source>
        <dbReference type="SAM" id="MobiDB-lite"/>
    </source>
</evidence>
<dbReference type="Gene3D" id="3.40.50.720">
    <property type="entry name" value="NAD(P)-binding Rossmann-like Domain"/>
    <property type="match status" value="1"/>
</dbReference>
<evidence type="ECO:0008006" key="6">
    <source>
        <dbReference type="Google" id="ProtNLM"/>
    </source>
</evidence>
<evidence type="ECO:0000313" key="5">
    <source>
        <dbReference type="Proteomes" id="UP001497457"/>
    </source>
</evidence>
<dbReference type="InterPro" id="IPR002347">
    <property type="entry name" value="SDR_fam"/>
</dbReference>
<dbReference type="PANTHER" id="PTHR42898">
    <property type="entry name" value="TROPINONE REDUCTASE"/>
    <property type="match status" value="1"/>
</dbReference>
<gene>
    <name evidence="4" type="ORF">URODEC1_LOCUS56831</name>
</gene>
<reference evidence="4 5" key="2">
    <citation type="submission" date="2024-10" db="EMBL/GenBank/DDBJ databases">
        <authorList>
            <person name="Ryan C."/>
        </authorList>
    </citation>
    <scope>NUCLEOTIDE SEQUENCE [LARGE SCALE GENOMIC DNA]</scope>
</reference>
<dbReference type="PRINTS" id="PR01397">
    <property type="entry name" value="DHBDHDRGNASE"/>
</dbReference>
<feature type="region of interest" description="Disordered" evidence="3">
    <location>
        <begin position="21"/>
        <end position="45"/>
    </location>
</feature>
<keyword evidence="1" id="KW-0521">NADP</keyword>
<dbReference type="PANTHER" id="PTHR42898:SF6">
    <property type="entry name" value="NADP-DEPENDENT MANNITOL DEHYDROGENASE"/>
    <property type="match status" value="1"/>
</dbReference>
<name>A0ABC9AMC9_9POAL</name>
<dbReference type="InterPro" id="IPR003560">
    <property type="entry name" value="DHB_DH"/>
</dbReference>
<accession>A0ABC9AMC9</accession>
<proteinExistence type="predicted"/>